<dbReference type="Gene3D" id="3.40.390.10">
    <property type="entry name" value="Collagenase (Catalytic Domain)"/>
    <property type="match status" value="1"/>
</dbReference>
<keyword evidence="1" id="KW-1133">Transmembrane helix</keyword>
<dbReference type="EMBL" id="JALLAZ020000207">
    <property type="protein sequence ID" value="KAL3800884.1"/>
    <property type="molecule type" value="Genomic_DNA"/>
</dbReference>
<organism evidence="2 3">
    <name type="scientific">Stephanodiscus triporus</name>
    <dbReference type="NCBI Taxonomy" id="2934178"/>
    <lineage>
        <taxon>Eukaryota</taxon>
        <taxon>Sar</taxon>
        <taxon>Stramenopiles</taxon>
        <taxon>Ochrophyta</taxon>
        <taxon>Bacillariophyta</taxon>
        <taxon>Coscinodiscophyceae</taxon>
        <taxon>Thalassiosirophycidae</taxon>
        <taxon>Stephanodiscales</taxon>
        <taxon>Stephanodiscaceae</taxon>
        <taxon>Stephanodiscus</taxon>
    </lineage>
</organism>
<keyword evidence="1" id="KW-0812">Transmembrane</keyword>
<dbReference type="Proteomes" id="UP001530315">
    <property type="component" value="Unassembled WGS sequence"/>
</dbReference>
<gene>
    <name evidence="2" type="ORF">ACHAW5_002035</name>
</gene>
<evidence type="ECO:0000313" key="2">
    <source>
        <dbReference type="EMBL" id="KAL3800884.1"/>
    </source>
</evidence>
<sequence>MSDWSDYRKKAIEHGPRVALAITLVVITFGVYVSVFGDRVGYDVDPASWLPGIPEGDPNMGSVGVHERWLPVDGKEEGNGLTLQIANNLASGSDWDYYFRTYVEEWDNGTPDAVTLIIRNTTYDSECSGVAMAMKVCNGNYGPTGWNGVNQVLLKDGYIVSSIAKMNDFYLEGTTEAEKKYTMCHELGHGLGLGHSDENFQNSDLGNCMDYTNNPENNLHPDDYNYMILEELYGNVSGSGQVAESRSGNRRMTDEEKRTMDEEIGAYASRLSDHIVASSKMTYRSRGFQSKSTVILLSKTETAEHHERVLGNGYSIRARMLLAK</sequence>
<protein>
    <recommendedName>
        <fullName evidence="4">Peptidase M10 metallopeptidase domain-containing protein</fullName>
    </recommendedName>
</protein>
<dbReference type="InterPro" id="IPR024079">
    <property type="entry name" value="MetalloPept_cat_dom_sf"/>
</dbReference>
<dbReference type="SUPFAM" id="SSF55486">
    <property type="entry name" value="Metalloproteases ('zincins'), catalytic domain"/>
    <property type="match status" value="1"/>
</dbReference>
<keyword evidence="1" id="KW-0472">Membrane</keyword>
<keyword evidence="3" id="KW-1185">Reference proteome</keyword>
<accession>A0ABD3QL36</accession>
<evidence type="ECO:0000256" key="1">
    <source>
        <dbReference type="SAM" id="Phobius"/>
    </source>
</evidence>
<dbReference type="AlphaFoldDB" id="A0ABD3QL36"/>
<reference evidence="2 3" key="1">
    <citation type="submission" date="2024-10" db="EMBL/GenBank/DDBJ databases">
        <title>Updated reference genomes for cyclostephanoid diatoms.</title>
        <authorList>
            <person name="Roberts W.R."/>
            <person name="Alverson A.J."/>
        </authorList>
    </citation>
    <scope>NUCLEOTIDE SEQUENCE [LARGE SCALE GENOMIC DNA]</scope>
    <source>
        <strain evidence="2 3">AJA276-08</strain>
    </source>
</reference>
<feature type="transmembrane region" description="Helical" evidence="1">
    <location>
        <begin position="18"/>
        <end position="37"/>
    </location>
</feature>
<name>A0ABD3QL36_9STRA</name>
<evidence type="ECO:0008006" key="4">
    <source>
        <dbReference type="Google" id="ProtNLM"/>
    </source>
</evidence>
<proteinExistence type="predicted"/>
<evidence type="ECO:0000313" key="3">
    <source>
        <dbReference type="Proteomes" id="UP001530315"/>
    </source>
</evidence>
<comment type="caution">
    <text evidence="2">The sequence shown here is derived from an EMBL/GenBank/DDBJ whole genome shotgun (WGS) entry which is preliminary data.</text>
</comment>